<feature type="transmembrane region" description="Helical" evidence="11">
    <location>
        <begin position="269"/>
        <end position="293"/>
    </location>
</feature>
<organism evidence="14 15">
    <name type="scientific">Candidatus Eisenbergiella merdigallinarum</name>
    <dbReference type="NCBI Taxonomy" id="2838552"/>
    <lineage>
        <taxon>Bacteria</taxon>
        <taxon>Bacillati</taxon>
        <taxon>Bacillota</taxon>
        <taxon>Clostridia</taxon>
        <taxon>Lachnospirales</taxon>
        <taxon>Lachnospiraceae</taxon>
        <taxon>Eisenbergiella</taxon>
    </lineage>
</organism>
<feature type="transmembrane region" description="Helical" evidence="11">
    <location>
        <begin position="168"/>
        <end position="198"/>
    </location>
</feature>
<evidence type="ECO:0000259" key="13">
    <source>
        <dbReference type="Pfam" id="PF18075"/>
    </source>
</evidence>
<sequence>MRISTFFYTLKQGFINIFRNKWFSLASVATISACLFLFGLFFAVIINFQHIIHTAEEGVSVTVFFEDGVEQEQMDQIGNQIRARDEVAKADFISADEAWAEWAPENIGEDYQEVYSENPLEGMDNYEIYMKDVSRQEDLVTWLESVPGVREVRRSEMAATTLTGVNAIVAYVSVGIIAILLAVSVFLINNTVVIGISVRKEEIEIMKYIGATDFFVRSPFVIEGILIGLIGSCIPLAAIYVLYIEVMDYIAVQFPSLTGLMQFLPVSEVYHTLLPVSMGLGAGIGFLGSFITVRKHLRV</sequence>
<feature type="transmembrane region" description="Helical" evidence="11">
    <location>
        <begin position="21"/>
        <end position="46"/>
    </location>
</feature>
<dbReference type="NCBIfam" id="NF038347">
    <property type="entry name" value="FtsX_Gpos"/>
    <property type="match status" value="1"/>
</dbReference>
<feature type="domain" description="FtsX extracellular" evidence="13">
    <location>
        <begin position="59"/>
        <end position="152"/>
    </location>
</feature>
<comment type="function">
    <text evidence="10">Part of the ABC transporter FtsEX involved in asymmetric cellular division facilitating the initiation of sporulation.</text>
</comment>
<dbReference type="InterPro" id="IPR040690">
    <property type="entry name" value="FtsX_ECD"/>
</dbReference>
<dbReference type="Pfam" id="PF02687">
    <property type="entry name" value="FtsX"/>
    <property type="match status" value="1"/>
</dbReference>
<name>A0A9D2MRK8_9FIRM</name>
<evidence type="ECO:0000259" key="12">
    <source>
        <dbReference type="Pfam" id="PF02687"/>
    </source>
</evidence>
<evidence type="ECO:0000256" key="8">
    <source>
        <dbReference type="ARBA" id="ARBA00023136"/>
    </source>
</evidence>
<proteinExistence type="inferred from homology"/>
<evidence type="ECO:0000313" key="15">
    <source>
        <dbReference type="Proteomes" id="UP000886883"/>
    </source>
</evidence>
<feature type="domain" description="ABC3 transporter permease C-terminal" evidence="12">
    <location>
        <begin position="176"/>
        <end position="295"/>
    </location>
</feature>
<keyword evidence="6 11" id="KW-0812">Transmembrane</keyword>
<keyword evidence="9 10" id="KW-0131">Cell cycle</keyword>
<evidence type="ECO:0000256" key="3">
    <source>
        <dbReference type="ARBA" id="ARBA00021907"/>
    </source>
</evidence>
<reference evidence="14" key="1">
    <citation type="journal article" date="2021" name="PeerJ">
        <title>Extensive microbial diversity within the chicken gut microbiome revealed by metagenomics and culture.</title>
        <authorList>
            <person name="Gilroy R."/>
            <person name="Ravi A."/>
            <person name="Getino M."/>
            <person name="Pursley I."/>
            <person name="Horton D.L."/>
            <person name="Alikhan N.F."/>
            <person name="Baker D."/>
            <person name="Gharbi K."/>
            <person name="Hall N."/>
            <person name="Watson M."/>
            <person name="Adriaenssens E.M."/>
            <person name="Foster-Nyarko E."/>
            <person name="Jarju S."/>
            <person name="Secka A."/>
            <person name="Antonio M."/>
            <person name="Oren A."/>
            <person name="Chaudhuri R.R."/>
            <person name="La Ragione R."/>
            <person name="Hildebrand F."/>
            <person name="Pallen M.J."/>
        </authorList>
    </citation>
    <scope>NUCLEOTIDE SEQUENCE</scope>
    <source>
        <strain evidence="14">USAMLcec3-2134</strain>
    </source>
</reference>
<evidence type="ECO:0000256" key="4">
    <source>
        <dbReference type="ARBA" id="ARBA00022475"/>
    </source>
</evidence>
<keyword evidence="4 10" id="KW-1003">Cell membrane</keyword>
<keyword evidence="5 10" id="KW-0132">Cell division</keyword>
<dbReference type="PROSITE" id="PS51257">
    <property type="entry name" value="PROKAR_LIPOPROTEIN"/>
    <property type="match status" value="1"/>
</dbReference>
<dbReference type="GO" id="GO:0005886">
    <property type="term" value="C:plasma membrane"/>
    <property type="evidence" value="ECO:0007669"/>
    <property type="project" value="UniProtKB-SubCell"/>
</dbReference>
<dbReference type="InterPro" id="IPR003838">
    <property type="entry name" value="ABC3_permease_C"/>
</dbReference>
<reference evidence="14" key="2">
    <citation type="submission" date="2021-04" db="EMBL/GenBank/DDBJ databases">
        <authorList>
            <person name="Gilroy R."/>
        </authorList>
    </citation>
    <scope>NUCLEOTIDE SEQUENCE</scope>
    <source>
        <strain evidence="14">USAMLcec3-2134</strain>
    </source>
</reference>
<dbReference type="InterPro" id="IPR058204">
    <property type="entry name" value="FtsX_firmicutes-type"/>
</dbReference>
<evidence type="ECO:0000256" key="6">
    <source>
        <dbReference type="ARBA" id="ARBA00022692"/>
    </source>
</evidence>
<comment type="subcellular location">
    <subcellularLocation>
        <location evidence="1">Cell membrane</location>
        <topology evidence="1">Multi-pass membrane protein</topology>
    </subcellularLocation>
</comment>
<feature type="transmembrane region" description="Helical" evidence="11">
    <location>
        <begin position="219"/>
        <end position="243"/>
    </location>
</feature>
<evidence type="ECO:0000256" key="7">
    <source>
        <dbReference type="ARBA" id="ARBA00022989"/>
    </source>
</evidence>
<comment type="caution">
    <text evidence="14">The sequence shown here is derived from an EMBL/GenBank/DDBJ whole genome shotgun (WGS) entry which is preliminary data.</text>
</comment>
<evidence type="ECO:0000256" key="1">
    <source>
        <dbReference type="ARBA" id="ARBA00004651"/>
    </source>
</evidence>
<dbReference type="PIRSF" id="PIRSF003097">
    <property type="entry name" value="FtsX"/>
    <property type="match status" value="1"/>
</dbReference>
<dbReference type="PANTHER" id="PTHR47755">
    <property type="entry name" value="CELL DIVISION PROTEIN FTSX"/>
    <property type="match status" value="1"/>
</dbReference>
<evidence type="ECO:0000256" key="2">
    <source>
        <dbReference type="ARBA" id="ARBA00007379"/>
    </source>
</evidence>
<accession>A0A9D2MRK8</accession>
<dbReference type="GO" id="GO:0051301">
    <property type="term" value="P:cell division"/>
    <property type="evidence" value="ECO:0007669"/>
    <property type="project" value="UniProtKB-KW"/>
</dbReference>
<keyword evidence="7 11" id="KW-1133">Transmembrane helix</keyword>
<evidence type="ECO:0000256" key="9">
    <source>
        <dbReference type="ARBA" id="ARBA00023306"/>
    </source>
</evidence>
<dbReference type="Proteomes" id="UP000886883">
    <property type="component" value="Unassembled WGS sequence"/>
</dbReference>
<evidence type="ECO:0000256" key="10">
    <source>
        <dbReference type="PIRNR" id="PIRNR003097"/>
    </source>
</evidence>
<dbReference type="EMBL" id="DWXE01000028">
    <property type="protein sequence ID" value="HJB91434.1"/>
    <property type="molecule type" value="Genomic_DNA"/>
</dbReference>
<gene>
    <name evidence="14" type="primary">ftsX</name>
    <name evidence="14" type="ORF">H9763_08205</name>
</gene>
<dbReference type="InterPro" id="IPR004513">
    <property type="entry name" value="FtsX"/>
</dbReference>
<dbReference type="Pfam" id="PF18075">
    <property type="entry name" value="FtsX_ECD"/>
    <property type="match status" value="1"/>
</dbReference>
<keyword evidence="8 10" id="KW-0472">Membrane</keyword>
<evidence type="ECO:0000313" key="14">
    <source>
        <dbReference type="EMBL" id="HJB91434.1"/>
    </source>
</evidence>
<dbReference type="PANTHER" id="PTHR47755:SF1">
    <property type="entry name" value="CELL DIVISION PROTEIN FTSX"/>
    <property type="match status" value="1"/>
</dbReference>
<comment type="similarity">
    <text evidence="2 10">Belongs to the ABC-4 integral membrane protein family. FtsX subfamily.</text>
</comment>
<dbReference type="Gene3D" id="3.30.70.3040">
    <property type="match status" value="1"/>
</dbReference>
<dbReference type="AlphaFoldDB" id="A0A9D2MRK8"/>
<protein>
    <recommendedName>
        <fullName evidence="3 10">Cell division protein FtsX</fullName>
    </recommendedName>
</protein>
<evidence type="ECO:0000256" key="5">
    <source>
        <dbReference type="ARBA" id="ARBA00022618"/>
    </source>
</evidence>
<evidence type="ECO:0000256" key="11">
    <source>
        <dbReference type="SAM" id="Phobius"/>
    </source>
</evidence>